<protein>
    <submittedName>
        <fullName evidence="2">Uncharacterized protein</fullName>
    </submittedName>
</protein>
<dbReference type="Proteomes" id="UP000218811">
    <property type="component" value="Unassembled WGS sequence"/>
</dbReference>
<reference evidence="2 3" key="1">
    <citation type="journal article" date="2012" name="Science">
        <title>The Paleozoic origin of enzymatic lignin decomposition reconstructed from 31 fungal genomes.</title>
        <authorList>
            <person name="Floudas D."/>
            <person name="Binder M."/>
            <person name="Riley R."/>
            <person name="Barry K."/>
            <person name="Blanchette R.A."/>
            <person name="Henrissat B."/>
            <person name="Martinez A.T."/>
            <person name="Otillar R."/>
            <person name="Spatafora J.W."/>
            <person name="Yadav J.S."/>
            <person name="Aerts A."/>
            <person name="Benoit I."/>
            <person name="Boyd A."/>
            <person name="Carlson A."/>
            <person name="Copeland A."/>
            <person name="Coutinho P.M."/>
            <person name="de Vries R.P."/>
            <person name="Ferreira P."/>
            <person name="Findley K."/>
            <person name="Foster B."/>
            <person name="Gaskell J."/>
            <person name="Glotzer D."/>
            <person name="Gorecki P."/>
            <person name="Heitman J."/>
            <person name="Hesse C."/>
            <person name="Hori C."/>
            <person name="Igarashi K."/>
            <person name="Jurgens J.A."/>
            <person name="Kallen N."/>
            <person name="Kersten P."/>
            <person name="Kohler A."/>
            <person name="Kuees U."/>
            <person name="Kumar T.K.A."/>
            <person name="Kuo A."/>
            <person name="LaButti K."/>
            <person name="Larrondo L.F."/>
            <person name="Lindquist E."/>
            <person name="Ling A."/>
            <person name="Lombard V."/>
            <person name="Lucas S."/>
            <person name="Lundell T."/>
            <person name="Martin R."/>
            <person name="McLaughlin D.J."/>
            <person name="Morgenstern I."/>
            <person name="Morin E."/>
            <person name="Murat C."/>
            <person name="Nagy L.G."/>
            <person name="Nolan M."/>
            <person name="Ohm R.A."/>
            <person name="Patyshakuliyeva A."/>
            <person name="Rokas A."/>
            <person name="Ruiz-Duenas F.J."/>
            <person name="Sabat G."/>
            <person name="Salamov A."/>
            <person name="Samejima M."/>
            <person name="Schmutz J."/>
            <person name="Slot J.C."/>
            <person name="St John F."/>
            <person name="Stenlid J."/>
            <person name="Sun H."/>
            <person name="Sun S."/>
            <person name="Syed K."/>
            <person name="Tsang A."/>
            <person name="Wiebenga A."/>
            <person name="Young D."/>
            <person name="Pisabarro A."/>
            <person name="Eastwood D.C."/>
            <person name="Martin F."/>
            <person name="Cullen D."/>
            <person name="Grigoriev I.V."/>
            <person name="Hibbett D.S."/>
        </authorList>
    </citation>
    <scope>NUCLEOTIDE SEQUENCE [LARGE SCALE GENOMIC DNA]</scope>
    <source>
        <strain evidence="2 3">MD-104</strain>
    </source>
</reference>
<dbReference type="SUPFAM" id="SSF143503">
    <property type="entry name" value="PUG domain-like"/>
    <property type="match status" value="1"/>
</dbReference>
<sequence>MTSVATTPQRNHIAEAVERRLRQQRTEARGALYVDFDEDHARRQQFRYLIDKGIIERNPPDVAIKSLQTVKTIAENVVKFPDVQKYAQLRHEAPRIKRDIVQPKGALELILEVSWIPRKGKYSDIDGSLRTSTVVHPPNYQPQDMQAVYAFQKQYMSDLRIGLCMINEALERELPKKEREERALEEAKAAEEEAREKARKRIADDRKSVQRRVAREVAQRRASIPSPQSSVEKSPGPAIIHTLSNLNLGSDSAAIQDAD</sequence>
<feature type="compositionally biased region" description="Basic and acidic residues" evidence="1">
    <location>
        <begin position="187"/>
        <end position="219"/>
    </location>
</feature>
<dbReference type="EMBL" id="KB468113">
    <property type="protein sequence ID" value="PCH41013.1"/>
    <property type="molecule type" value="Genomic_DNA"/>
</dbReference>
<evidence type="ECO:0000313" key="2">
    <source>
        <dbReference type="EMBL" id="PCH41013.1"/>
    </source>
</evidence>
<accession>A0A2H3JMA7</accession>
<gene>
    <name evidence="2" type="ORF">WOLCODRAFT_16827</name>
</gene>
<dbReference type="InterPro" id="IPR036339">
    <property type="entry name" value="PUB-like_dom_sf"/>
</dbReference>
<dbReference type="STRING" id="742152.A0A2H3JMA7"/>
<dbReference type="OrthoDB" id="49605at2759"/>
<dbReference type="AlphaFoldDB" id="A0A2H3JMA7"/>
<feature type="region of interest" description="Disordered" evidence="1">
    <location>
        <begin position="187"/>
        <end position="238"/>
    </location>
</feature>
<evidence type="ECO:0000256" key="1">
    <source>
        <dbReference type="SAM" id="MobiDB-lite"/>
    </source>
</evidence>
<name>A0A2H3JMA7_WOLCO</name>
<dbReference type="OMA" id="VPAINCS"/>
<evidence type="ECO:0000313" key="3">
    <source>
        <dbReference type="Proteomes" id="UP000218811"/>
    </source>
</evidence>
<dbReference type="Gene3D" id="1.20.58.2190">
    <property type="match status" value="1"/>
</dbReference>
<keyword evidence="3" id="KW-1185">Reference proteome</keyword>
<organism evidence="2 3">
    <name type="scientific">Wolfiporia cocos (strain MD-104)</name>
    <name type="common">Brown rot fungus</name>
    <dbReference type="NCBI Taxonomy" id="742152"/>
    <lineage>
        <taxon>Eukaryota</taxon>
        <taxon>Fungi</taxon>
        <taxon>Dikarya</taxon>
        <taxon>Basidiomycota</taxon>
        <taxon>Agaricomycotina</taxon>
        <taxon>Agaricomycetes</taxon>
        <taxon>Polyporales</taxon>
        <taxon>Phaeolaceae</taxon>
        <taxon>Wolfiporia</taxon>
    </lineage>
</organism>
<proteinExistence type="predicted"/>
<dbReference type="CDD" id="cd09212">
    <property type="entry name" value="PUB"/>
    <property type="match status" value="1"/>
</dbReference>